<dbReference type="RefSeq" id="WP_159233493.1">
    <property type="nucleotide sequence ID" value="NZ_CACSIP010000035.1"/>
</dbReference>
<keyword evidence="2" id="KW-1185">Reference proteome</keyword>
<proteinExistence type="predicted"/>
<reference evidence="1 2" key="1">
    <citation type="submission" date="2019-11" db="EMBL/GenBank/DDBJ databases">
        <authorList>
            <person name="Holert J."/>
        </authorList>
    </citation>
    <scope>NUCLEOTIDE SEQUENCE [LARGE SCALE GENOMIC DNA]</scope>
    <source>
        <strain evidence="1">BC8_1</strain>
    </source>
</reference>
<organism evidence="1 2">
    <name type="scientific">Mycolicibacterium vanbaalenii</name>
    <name type="common">Mycobacterium vanbaalenii</name>
    <dbReference type="NCBI Taxonomy" id="110539"/>
    <lineage>
        <taxon>Bacteria</taxon>
        <taxon>Bacillati</taxon>
        <taxon>Actinomycetota</taxon>
        <taxon>Actinomycetes</taxon>
        <taxon>Mycobacteriales</taxon>
        <taxon>Mycobacteriaceae</taxon>
        <taxon>Mycolicibacterium</taxon>
    </lineage>
</organism>
<name>A0A5S9R4K4_MYCVN</name>
<evidence type="ECO:0000313" key="2">
    <source>
        <dbReference type="Proteomes" id="UP000430146"/>
    </source>
</evidence>
<dbReference type="Proteomes" id="UP000430146">
    <property type="component" value="Unassembled WGS sequence"/>
</dbReference>
<dbReference type="EMBL" id="CACSIP010000035">
    <property type="protein sequence ID" value="CAA0129302.1"/>
    <property type="molecule type" value="Genomic_DNA"/>
</dbReference>
<sequence>MSAALDRELYVCPAENLNRCDLIGPYRVAPHHHCDNDQDHQGAHECACGHRWAEADDA</sequence>
<dbReference type="AlphaFoldDB" id="A0A5S9R4K4"/>
<accession>A0A5S9R4K4</accession>
<protein>
    <submittedName>
        <fullName evidence="1">Uncharacterized protein</fullName>
    </submittedName>
</protein>
<gene>
    <name evidence="1" type="ORF">AELLOGFF_05528</name>
</gene>
<evidence type="ECO:0000313" key="1">
    <source>
        <dbReference type="EMBL" id="CAA0129302.1"/>
    </source>
</evidence>